<evidence type="ECO:0000256" key="6">
    <source>
        <dbReference type="ARBA" id="ARBA00022845"/>
    </source>
</evidence>
<keyword evidence="17" id="KW-1185">Reference proteome</keyword>
<dbReference type="Pfam" id="PF00017">
    <property type="entry name" value="SH2"/>
    <property type="match status" value="1"/>
</dbReference>
<dbReference type="FunFam" id="3.30.505.10:FF:000027">
    <property type="entry name" value="Cytoplasmic protein nck1"/>
    <property type="match status" value="1"/>
</dbReference>
<dbReference type="CDD" id="cd11903">
    <property type="entry name" value="SH3_Nck2_3"/>
    <property type="match status" value="1"/>
</dbReference>
<dbReference type="InterPro" id="IPR035561">
    <property type="entry name" value="Nck2_SH3_3"/>
</dbReference>
<organism evidence="16 17">
    <name type="scientific">Synaphobranchus kaupii</name>
    <name type="common">Kaup's arrowtooth eel</name>
    <dbReference type="NCBI Taxonomy" id="118154"/>
    <lineage>
        <taxon>Eukaryota</taxon>
        <taxon>Metazoa</taxon>
        <taxon>Chordata</taxon>
        <taxon>Craniata</taxon>
        <taxon>Vertebrata</taxon>
        <taxon>Euteleostomi</taxon>
        <taxon>Actinopterygii</taxon>
        <taxon>Neopterygii</taxon>
        <taxon>Teleostei</taxon>
        <taxon>Anguilliformes</taxon>
        <taxon>Synaphobranchidae</taxon>
        <taxon>Synaphobranchus</taxon>
    </lineage>
</organism>
<dbReference type="GO" id="GO:0030971">
    <property type="term" value="F:receptor tyrosine kinase binding"/>
    <property type="evidence" value="ECO:0007669"/>
    <property type="project" value="TreeGrafter"/>
</dbReference>
<dbReference type="GO" id="GO:0035591">
    <property type="term" value="F:signaling adaptor activity"/>
    <property type="evidence" value="ECO:0007669"/>
    <property type="project" value="TreeGrafter"/>
</dbReference>
<keyword evidence="8 11" id="KW-0727">SH2 domain</keyword>
<feature type="region of interest" description="Disordered" evidence="13">
    <location>
        <begin position="172"/>
        <end position="195"/>
    </location>
</feature>
<keyword evidence="6 10" id="KW-0810">Translation regulation</keyword>
<accession>A0A9Q1ISD6</accession>
<feature type="domain" description="SH3" evidence="15">
    <location>
        <begin position="112"/>
        <end position="171"/>
    </location>
</feature>
<dbReference type="EMBL" id="JAINUF010000009">
    <property type="protein sequence ID" value="KAJ8350798.1"/>
    <property type="molecule type" value="Genomic_DNA"/>
</dbReference>
<dbReference type="Pfam" id="PF00018">
    <property type="entry name" value="SH3_1"/>
    <property type="match status" value="2"/>
</dbReference>
<dbReference type="FunFam" id="2.30.30.40:FF:000110">
    <property type="entry name" value="Cytoplasmic protein"/>
    <property type="match status" value="1"/>
</dbReference>
<dbReference type="SUPFAM" id="SSF55550">
    <property type="entry name" value="SH2 domain"/>
    <property type="match status" value="1"/>
</dbReference>
<dbReference type="Gene3D" id="2.30.30.40">
    <property type="entry name" value="SH3 Domains"/>
    <property type="match status" value="3"/>
</dbReference>
<evidence type="ECO:0000256" key="13">
    <source>
        <dbReference type="SAM" id="MobiDB-lite"/>
    </source>
</evidence>
<dbReference type="InterPro" id="IPR001452">
    <property type="entry name" value="SH3_domain"/>
</dbReference>
<dbReference type="InterPro" id="IPR000980">
    <property type="entry name" value="SH2"/>
</dbReference>
<dbReference type="CDD" id="cd11899">
    <property type="entry name" value="SH3_Nck2_1"/>
    <property type="match status" value="1"/>
</dbReference>
<proteinExistence type="predicted"/>
<feature type="domain" description="SH3" evidence="15">
    <location>
        <begin position="196"/>
        <end position="258"/>
    </location>
</feature>
<sequence>MTEEIIVIAKWDYTAQQDQELDIRKNERLWLLDDSKTWWRVRNASNKTGYVPSNYVERKNSLKKPSLVKNLKDTLGLGKPKWKSSARDSSPTPSTDAEYPSNGSGGAERIYDLNTPALVKFGYSAEREDELSLVKGTQVVVMEKCSDGWWRGGYGGHVGWFPSNYVLEESEEASGDPAAYPGSREGGAELANGQGGPLHLVQTLYPFSSVTEEELNFEKGETMEVVEKPENDPEWWRCKNGRGQVGLVPKNYVVVLSDGPAPGSLAPGPRSTHGSLVGPARVGKFAGKDWYYGNVTRHQAECVLNERGREGDFLVRDSESSPSDFSVSLKAPGKDKHFKVQLTEGVYCIGQRRFATMDQLVEHYKKAPIFTSEHGEKLYLVRPLL</sequence>
<keyword evidence="9" id="KW-0449">Lipoprotein</keyword>
<protein>
    <recommendedName>
        <fullName evidence="10">Cytoplasmic protein</fullName>
    </recommendedName>
</protein>
<evidence type="ECO:0000256" key="3">
    <source>
        <dbReference type="ARBA" id="ARBA00022553"/>
    </source>
</evidence>
<evidence type="ECO:0000313" key="16">
    <source>
        <dbReference type="EMBL" id="KAJ8350798.1"/>
    </source>
</evidence>
<dbReference type="GO" id="GO:1903898">
    <property type="term" value="P:negative regulation of PERK-mediated unfolded protein response"/>
    <property type="evidence" value="ECO:0007669"/>
    <property type="project" value="TreeGrafter"/>
</dbReference>
<keyword evidence="1 12" id="KW-0728">SH3 domain</keyword>
<evidence type="ECO:0000256" key="2">
    <source>
        <dbReference type="ARBA" id="ARBA00022490"/>
    </source>
</evidence>
<dbReference type="OrthoDB" id="26539at2759"/>
<dbReference type="SMART" id="SM00326">
    <property type="entry name" value="SH3"/>
    <property type="match status" value="3"/>
</dbReference>
<dbReference type="Pfam" id="PF14604">
    <property type="entry name" value="SH3_9"/>
    <property type="match status" value="1"/>
</dbReference>
<dbReference type="GO" id="GO:0016477">
    <property type="term" value="P:cell migration"/>
    <property type="evidence" value="ECO:0007669"/>
    <property type="project" value="TreeGrafter"/>
</dbReference>
<dbReference type="SUPFAM" id="SSF50044">
    <property type="entry name" value="SH3-domain"/>
    <property type="match status" value="3"/>
</dbReference>
<dbReference type="PIRSF" id="PIRSF037874">
    <property type="entry name" value="Cytoplasmic_NCK"/>
    <property type="match status" value="1"/>
</dbReference>
<dbReference type="FunFam" id="2.30.30.40:FF:000061">
    <property type="entry name" value="Cytoplasmic protein"/>
    <property type="match status" value="1"/>
</dbReference>
<feature type="domain" description="SH3" evidence="15">
    <location>
        <begin position="2"/>
        <end position="61"/>
    </location>
</feature>
<keyword evidence="7" id="KW-0007">Acetylation</keyword>
<dbReference type="GO" id="GO:0036493">
    <property type="term" value="P:positive regulation of translation in response to endoplasmic reticulum stress"/>
    <property type="evidence" value="ECO:0007669"/>
    <property type="project" value="TreeGrafter"/>
</dbReference>
<dbReference type="PANTHER" id="PTHR19969">
    <property type="entry name" value="SH2-SH3 ADAPTOR PROTEIN-RELATED"/>
    <property type="match status" value="1"/>
</dbReference>
<keyword evidence="2 10" id="KW-0963">Cytoplasm</keyword>
<evidence type="ECO:0000256" key="12">
    <source>
        <dbReference type="PROSITE-ProRule" id="PRU00192"/>
    </source>
</evidence>
<comment type="caution">
    <text evidence="16">The sequence shown here is derived from an EMBL/GenBank/DDBJ whole genome shotgun (WGS) entry which is preliminary data.</text>
</comment>
<evidence type="ECO:0000256" key="5">
    <source>
        <dbReference type="ARBA" id="ARBA00022824"/>
    </source>
</evidence>
<gene>
    <name evidence="16" type="ORF">SKAU_G00259280</name>
</gene>
<dbReference type="PROSITE" id="PS50001">
    <property type="entry name" value="SH2"/>
    <property type="match status" value="1"/>
</dbReference>
<dbReference type="InterPro" id="IPR036028">
    <property type="entry name" value="SH3-like_dom_sf"/>
</dbReference>
<evidence type="ECO:0000256" key="7">
    <source>
        <dbReference type="ARBA" id="ARBA00022990"/>
    </source>
</evidence>
<evidence type="ECO:0000313" key="17">
    <source>
        <dbReference type="Proteomes" id="UP001152622"/>
    </source>
</evidence>
<feature type="region of interest" description="Disordered" evidence="13">
    <location>
        <begin position="78"/>
        <end position="108"/>
    </location>
</feature>
<evidence type="ECO:0000256" key="11">
    <source>
        <dbReference type="PROSITE-ProRule" id="PRU00191"/>
    </source>
</evidence>
<evidence type="ECO:0000256" key="1">
    <source>
        <dbReference type="ARBA" id="ARBA00022443"/>
    </source>
</evidence>
<dbReference type="GO" id="GO:0005783">
    <property type="term" value="C:endoplasmic reticulum"/>
    <property type="evidence" value="ECO:0007669"/>
    <property type="project" value="UniProtKB-SubCell"/>
</dbReference>
<dbReference type="GO" id="GO:0005829">
    <property type="term" value="C:cytosol"/>
    <property type="evidence" value="ECO:0007669"/>
    <property type="project" value="UniProtKB-UniRule"/>
</dbReference>
<keyword evidence="3" id="KW-0597">Phosphoprotein</keyword>
<evidence type="ECO:0000256" key="10">
    <source>
        <dbReference type="PIRNR" id="PIRNR037874"/>
    </source>
</evidence>
<dbReference type="GO" id="GO:0030838">
    <property type="term" value="P:positive regulation of actin filament polymerization"/>
    <property type="evidence" value="ECO:0007669"/>
    <property type="project" value="UniProtKB-UniRule"/>
</dbReference>
<evidence type="ECO:0000256" key="9">
    <source>
        <dbReference type="ARBA" id="ARBA00023288"/>
    </source>
</evidence>
<dbReference type="Gene3D" id="3.30.505.10">
    <property type="entry name" value="SH2 domain"/>
    <property type="match status" value="1"/>
</dbReference>
<dbReference type="InterPro" id="IPR036860">
    <property type="entry name" value="SH2_dom_sf"/>
</dbReference>
<dbReference type="SMART" id="SM00252">
    <property type="entry name" value="SH2"/>
    <property type="match status" value="1"/>
</dbReference>
<dbReference type="PRINTS" id="PR00401">
    <property type="entry name" value="SH2DOMAIN"/>
</dbReference>
<name>A0A9Q1ISD6_SYNKA</name>
<dbReference type="InterPro" id="IPR051184">
    <property type="entry name" value="Tyrosine-phos_adapter"/>
</dbReference>
<feature type="domain" description="SH2" evidence="14">
    <location>
        <begin position="290"/>
        <end position="384"/>
    </location>
</feature>
<comment type="subcellular location">
    <subcellularLocation>
        <location evidence="10">Cytoplasm</location>
    </subcellularLocation>
    <subcellularLocation>
        <location evidence="10">Endoplasmic reticulum</location>
    </subcellularLocation>
</comment>
<dbReference type="FunFam" id="2.30.30.40:FF:000126">
    <property type="entry name" value="Cytoplasmic protein"/>
    <property type="match status" value="1"/>
</dbReference>
<dbReference type="AlphaFoldDB" id="A0A9Q1ISD6"/>
<dbReference type="GO" id="GO:0006357">
    <property type="term" value="P:regulation of transcription by RNA polymerase II"/>
    <property type="evidence" value="ECO:0007669"/>
    <property type="project" value="UniProtKB-ARBA"/>
</dbReference>
<dbReference type="Proteomes" id="UP001152622">
    <property type="component" value="Chromosome 9"/>
</dbReference>
<evidence type="ECO:0000259" key="15">
    <source>
        <dbReference type="PROSITE" id="PS50002"/>
    </source>
</evidence>
<dbReference type="InterPro" id="IPR035559">
    <property type="entry name" value="Nck2_SH3_1"/>
</dbReference>
<keyword evidence="4" id="KW-0677">Repeat</keyword>
<dbReference type="InterPro" id="IPR017304">
    <property type="entry name" value="NCK"/>
</dbReference>
<dbReference type="PANTHER" id="PTHR19969:SF12">
    <property type="entry name" value="CYTOPLASMIC PROTEIN NCK2"/>
    <property type="match status" value="1"/>
</dbReference>
<dbReference type="GO" id="GO:0048013">
    <property type="term" value="P:ephrin receptor signaling pathway"/>
    <property type="evidence" value="ECO:0007669"/>
    <property type="project" value="TreeGrafter"/>
</dbReference>
<keyword evidence="5 10" id="KW-0256">Endoplasmic reticulum</keyword>
<reference evidence="16" key="1">
    <citation type="journal article" date="2023" name="Science">
        <title>Genome structures resolve the early diversification of teleost fishes.</title>
        <authorList>
            <person name="Parey E."/>
            <person name="Louis A."/>
            <person name="Montfort J."/>
            <person name="Bouchez O."/>
            <person name="Roques C."/>
            <person name="Iampietro C."/>
            <person name="Lluch J."/>
            <person name="Castinel A."/>
            <person name="Donnadieu C."/>
            <person name="Desvignes T."/>
            <person name="Floi Bucao C."/>
            <person name="Jouanno E."/>
            <person name="Wen M."/>
            <person name="Mejri S."/>
            <person name="Dirks R."/>
            <person name="Jansen H."/>
            <person name="Henkel C."/>
            <person name="Chen W.J."/>
            <person name="Zahm M."/>
            <person name="Cabau C."/>
            <person name="Klopp C."/>
            <person name="Thompson A.W."/>
            <person name="Robinson-Rechavi M."/>
            <person name="Braasch I."/>
            <person name="Lecointre G."/>
            <person name="Bobe J."/>
            <person name="Postlethwait J.H."/>
            <person name="Berthelot C."/>
            <person name="Roest Crollius H."/>
            <person name="Guiguen Y."/>
        </authorList>
    </citation>
    <scope>NUCLEOTIDE SEQUENCE</scope>
    <source>
        <strain evidence="16">WJC10195</strain>
    </source>
</reference>
<dbReference type="GO" id="GO:1902237">
    <property type="term" value="P:positive regulation of endoplasmic reticulum stress-induced intrinsic apoptotic signaling pathway"/>
    <property type="evidence" value="ECO:0007669"/>
    <property type="project" value="TreeGrafter"/>
</dbReference>
<evidence type="ECO:0000259" key="14">
    <source>
        <dbReference type="PROSITE" id="PS50001"/>
    </source>
</evidence>
<dbReference type="PROSITE" id="PS50002">
    <property type="entry name" value="SH3"/>
    <property type="match status" value="3"/>
</dbReference>
<evidence type="ECO:0000256" key="4">
    <source>
        <dbReference type="ARBA" id="ARBA00022737"/>
    </source>
</evidence>
<dbReference type="PRINTS" id="PR00452">
    <property type="entry name" value="SH3DOMAIN"/>
</dbReference>
<evidence type="ECO:0000256" key="8">
    <source>
        <dbReference type="ARBA" id="ARBA00022999"/>
    </source>
</evidence>